<dbReference type="PANTHER" id="PTHR42784">
    <property type="entry name" value="PYRANOSE 2-OXIDASE"/>
    <property type="match status" value="1"/>
</dbReference>
<gene>
    <name evidence="9" type="ORF">GTPT_2243</name>
</gene>
<feature type="domain" description="Glucose-methanol-choline oxidoreductase C-terminal" evidence="8">
    <location>
        <begin position="414"/>
        <end position="528"/>
    </location>
</feature>
<dbReference type="RefSeq" id="WP_025903173.1">
    <property type="nucleotide sequence ID" value="NZ_ATMJ01000024.1"/>
</dbReference>
<evidence type="ECO:0000256" key="4">
    <source>
        <dbReference type="ARBA" id="ARBA00022827"/>
    </source>
</evidence>
<dbReference type="EMBL" id="JMPR01000035">
    <property type="protein sequence ID" value="KFD18942.1"/>
    <property type="molecule type" value="Genomic_DNA"/>
</dbReference>
<feature type="domain" description="Glucose-methanol-choline oxidoreductase N-terminal" evidence="6">
    <location>
        <begin position="101"/>
        <end position="324"/>
    </location>
</feature>
<evidence type="ECO:0000259" key="8">
    <source>
        <dbReference type="Pfam" id="PF05199"/>
    </source>
</evidence>
<name>A0A085JEP6_9GAMM</name>
<dbReference type="InterPro" id="IPR036188">
    <property type="entry name" value="FAD/NAD-bd_sf"/>
</dbReference>
<dbReference type="Gene3D" id="3.50.50.60">
    <property type="entry name" value="FAD/NAD(P)-binding domain"/>
    <property type="match status" value="2"/>
</dbReference>
<dbReference type="InterPro" id="IPR006076">
    <property type="entry name" value="FAD-dep_OxRdtase"/>
</dbReference>
<evidence type="ECO:0000256" key="3">
    <source>
        <dbReference type="ARBA" id="ARBA00022630"/>
    </source>
</evidence>
<dbReference type="GO" id="GO:0050660">
    <property type="term" value="F:flavin adenine dinucleotide binding"/>
    <property type="evidence" value="ECO:0007669"/>
    <property type="project" value="InterPro"/>
</dbReference>
<keyword evidence="5 9" id="KW-0560">Oxidoreductase</keyword>
<dbReference type="EC" id="1.1.-.-" evidence="9"/>
<dbReference type="InterPro" id="IPR051473">
    <property type="entry name" value="P2Ox-like"/>
</dbReference>
<feature type="domain" description="FAD dependent oxidoreductase" evidence="7">
    <location>
        <begin position="8"/>
        <end position="44"/>
    </location>
</feature>
<dbReference type="PANTHER" id="PTHR42784:SF1">
    <property type="entry name" value="PYRANOSE 2-OXIDASE"/>
    <property type="match status" value="1"/>
</dbReference>
<proteinExistence type="inferred from homology"/>
<evidence type="ECO:0000256" key="2">
    <source>
        <dbReference type="ARBA" id="ARBA00010790"/>
    </source>
</evidence>
<dbReference type="Pfam" id="PF00732">
    <property type="entry name" value="GMC_oxred_N"/>
    <property type="match status" value="1"/>
</dbReference>
<dbReference type="Pfam" id="PF01266">
    <property type="entry name" value="DAO"/>
    <property type="match status" value="1"/>
</dbReference>
<dbReference type="eggNOG" id="COG2303">
    <property type="taxonomic scope" value="Bacteria"/>
</dbReference>
<dbReference type="PRINTS" id="PR00420">
    <property type="entry name" value="RNGMNOXGNASE"/>
</dbReference>
<evidence type="ECO:0000256" key="1">
    <source>
        <dbReference type="ARBA" id="ARBA00001974"/>
    </source>
</evidence>
<evidence type="ECO:0000259" key="6">
    <source>
        <dbReference type="Pfam" id="PF00732"/>
    </source>
</evidence>
<protein>
    <submittedName>
        <fullName evidence="9">Membrane-bound 2-keto-D-gluconate dehydrogenase, flavoprotein subunit</fullName>
        <ecNumber evidence="9">1.1.-.-</ecNumber>
        <ecNumber evidence="9">1.1.99.4</ecNumber>
    </submittedName>
</protein>
<evidence type="ECO:0000259" key="7">
    <source>
        <dbReference type="Pfam" id="PF01266"/>
    </source>
</evidence>
<evidence type="ECO:0000313" key="9">
    <source>
        <dbReference type="EMBL" id="KFD18942.1"/>
    </source>
</evidence>
<evidence type="ECO:0000313" key="10">
    <source>
        <dbReference type="Proteomes" id="UP000028602"/>
    </source>
</evidence>
<organism evidence="9 10">
    <name type="scientific">Tatumella ptyseos ATCC 33301</name>
    <dbReference type="NCBI Taxonomy" id="1005995"/>
    <lineage>
        <taxon>Bacteria</taxon>
        <taxon>Pseudomonadati</taxon>
        <taxon>Pseudomonadota</taxon>
        <taxon>Gammaproteobacteria</taxon>
        <taxon>Enterobacterales</taxon>
        <taxon>Erwiniaceae</taxon>
        <taxon>Tatumella</taxon>
    </lineage>
</organism>
<reference evidence="9 10" key="1">
    <citation type="submission" date="2014-05" db="EMBL/GenBank/DDBJ databases">
        <title>ATOL: Assembling a taxonomically balanced genome-scale reconstruction of the evolutionary history of the Enterobacteriaceae.</title>
        <authorList>
            <person name="Plunkett G.III."/>
            <person name="Neeno-Eckwall E.C."/>
            <person name="Glasner J.D."/>
            <person name="Perna N.T."/>
        </authorList>
    </citation>
    <scope>NUCLEOTIDE SEQUENCE [LARGE SCALE GENOMIC DNA]</scope>
    <source>
        <strain evidence="9 10">ATCC 33301</strain>
    </source>
</reference>
<dbReference type="Pfam" id="PF05199">
    <property type="entry name" value="GMC_oxred_C"/>
    <property type="match status" value="1"/>
</dbReference>
<dbReference type="Proteomes" id="UP000028602">
    <property type="component" value="Unassembled WGS sequence"/>
</dbReference>
<dbReference type="InterPro" id="IPR007867">
    <property type="entry name" value="GMC_OxRtase_C"/>
</dbReference>
<evidence type="ECO:0000256" key="5">
    <source>
        <dbReference type="ARBA" id="ARBA00023002"/>
    </source>
</evidence>
<comment type="caution">
    <text evidence="9">The sequence shown here is derived from an EMBL/GenBank/DDBJ whole genome shotgun (WGS) entry which is preliminary data.</text>
</comment>
<comment type="similarity">
    <text evidence="2">Belongs to the GMC oxidoreductase family.</text>
</comment>
<dbReference type="InterPro" id="IPR000172">
    <property type="entry name" value="GMC_OxRdtase_N"/>
</dbReference>
<sequence>MSEQYSADVVVVGAGICGGTVAKELAEAGLSVLVLDAGPRWERGEVVENWRNIPPVNKSESDYATPYPPEPWAVHPQLYPYNNYPEVSGPDASAFRQGMIKGVGGTTWHWAASCWRFLPPDLQLHTTYGVGRDWVVTYDELEDYYYRAEVMIGVNGPNDTTLKYVAPRKKPFPMEPMPYGPADRRFTEVVATAGYENTPVPQGRNSRPYDGRPQCCGNNNCMPICPIGAMFNGIHTIVKAEKAGAKILPNAVVYRFETDEHNNITALHYYDPDKNSHRVTARTFVLAGNGIETPKLLLLAANDRNPNGIANSSDMVGRNMMDHPGILMSFQASEPIWTGGGSVQMSSITNFRDGDFRREHAAIQIGMNNTSQNHKAGVKALQMGLVGKKLDQEIRRRAACGMDIYVNHDVLANPDNRLTLSTQRKDSLGIPYPHVTYDVGDYVRKAAVSSRQHLMQIANLFGATEIEMTPYFNPNNHIMGGTIGGHDPKDSVVDSWMRTHDHQNLYIASGGVMAAAGTVNSTLSMVALSLRATDSIKRDLQHG</sequence>
<dbReference type="GO" id="GO:0047843">
    <property type="term" value="F:dehydrogluconate dehydrogenase activity"/>
    <property type="evidence" value="ECO:0007669"/>
    <property type="project" value="UniProtKB-EC"/>
</dbReference>
<dbReference type="EC" id="1.1.99.4" evidence="9"/>
<comment type="cofactor">
    <cofactor evidence="1">
        <name>FAD</name>
        <dbReference type="ChEBI" id="CHEBI:57692"/>
    </cofactor>
</comment>
<dbReference type="OrthoDB" id="9787779at2"/>
<dbReference type="AlphaFoldDB" id="A0A085JEP6"/>
<keyword evidence="4" id="KW-0274">FAD</keyword>
<dbReference type="SUPFAM" id="SSF51905">
    <property type="entry name" value="FAD/NAD(P)-binding domain"/>
    <property type="match status" value="1"/>
</dbReference>
<keyword evidence="3" id="KW-0285">Flavoprotein</keyword>
<accession>A0A085JEP6</accession>
<keyword evidence="10" id="KW-1185">Reference proteome</keyword>